<dbReference type="Proteomes" id="UP000188268">
    <property type="component" value="Unassembled WGS sequence"/>
</dbReference>
<dbReference type="STRING" id="210143.A0A1R3GRW9"/>
<evidence type="ECO:0000256" key="5">
    <source>
        <dbReference type="ARBA" id="ARBA00023034"/>
    </source>
</evidence>
<dbReference type="GO" id="GO:0048268">
    <property type="term" value="P:clathrin coat assembly"/>
    <property type="evidence" value="ECO:0007669"/>
    <property type="project" value="InterPro"/>
</dbReference>
<dbReference type="GO" id="GO:0005905">
    <property type="term" value="C:clathrin-coated pit"/>
    <property type="evidence" value="ECO:0007669"/>
    <property type="project" value="UniProtKB-SubCell"/>
</dbReference>
<keyword evidence="5" id="KW-0333">Golgi apparatus</keyword>
<keyword evidence="4" id="KW-0254">Endocytosis</keyword>
<name>A0A1R3GRW9_COCAP</name>
<evidence type="ECO:0000256" key="7">
    <source>
        <dbReference type="ARBA" id="ARBA00023176"/>
    </source>
</evidence>
<evidence type="ECO:0000313" key="10">
    <source>
        <dbReference type="EMBL" id="OMO60796.1"/>
    </source>
</evidence>
<dbReference type="GO" id="GO:0032050">
    <property type="term" value="F:clathrin heavy chain binding"/>
    <property type="evidence" value="ECO:0007669"/>
    <property type="project" value="TreeGrafter"/>
</dbReference>
<dbReference type="GO" id="GO:0000149">
    <property type="term" value="F:SNARE binding"/>
    <property type="evidence" value="ECO:0007669"/>
    <property type="project" value="TreeGrafter"/>
</dbReference>
<dbReference type="GO" id="GO:0030136">
    <property type="term" value="C:clathrin-coated vesicle"/>
    <property type="evidence" value="ECO:0007669"/>
    <property type="project" value="UniProtKB-SubCell"/>
</dbReference>
<evidence type="ECO:0000256" key="6">
    <source>
        <dbReference type="ARBA" id="ARBA00023136"/>
    </source>
</evidence>
<dbReference type="OMA" id="SNAHEIP"/>
<keyword evidence="11" id="KW-1185">Reference proteome</keyword>
<dbReference type="InterPro" id="IPR013809">
    <property type="entry name" value="ENTH"/>
</dbReference>
<dbReference type="PANTHER" id="PTHR22951:SF19">
    <property type="entry name" value="OS08G0467300 PROTEIN"/>
    <property type="match status" value="1"/>
</dbReference>
<proteinExistence type="predicted"/>
<dbReference type="GO" id="GO:0005545">
    <property type="term" value="F:1-phosphatidylinositol binding"/>
    <property type="evidence" value="ECO:0007669"/>
    <property type="project" value="InterPro"/>
</dbReference>
<dbReference type="PANTHER" id="PTHR22951">
    <property type="entry name" value="CLATHRIN ASSEMBLY PROTEIN"/>
    <property type="match status" value="1"/>
</dbReference>
<reference evidence="10 11" key="1">
    <citation type="submission" date="2013-09" db="EMBL/GenBank/DDBJ databases">
        <title>Corchorus capsularis genome sequencing.</title>
        <authorList>
            <person name="Alam M."/>
            <person name="Haque M.S."/>
            <person name="Islam M.S."/>
            <person name="Emdad E.M."/>
            <person name="Islam M.M."/>
            <person name="Ahmed B."/>
            <person name="Halim A."/>
            <person name="Hossen Q.M.M."/>
            <person name="Hossain M.Z."/>
            <person name="Ahmed R."/>
            <person name="Khan M.M."/>
            <person name="Islam R."/>
            <person name="Rashid M.M."/>
            <person name="Khan S.A."/>
            <person name="Rahman M.S."/>
            <person name="Alam M."/>
        </authorList>
    </citation>
    <scope>NUCLEOTIDE SEQUENCE [LARGE SCALE GENOMIC DNA]</scope>
    <source>
        <strain evidence="11">cv. CVL-1</strain>
        <tissue evidence="10">Whole seedling</tissue>
    </source>
</reference>
<dbReference type="CDD" id="cd16987">
    <property type="entry name" value="ANTH_N_AP180_plant"/>
    <property type="match status" value="1"/>
</dbReference>
<evidence type="ECO:0000259" key="9">
    <source>
        <dbReference type="PROSITE" id="PS50942"/>
    </source>
</evidence>
<dbReference type="SUPFAM" id="SSF89009">
    <property type="entry name" value="GAT-like domain"/>
    <property type="match status" value="1"/>
</dbReference>
<keyword evidence="6" id="KW-0472">Membrane</keyword>
<dbReference type="Gramene" id="OMO60796">
    <property type="protein sequence ID" value="OMO60796"/>
    <property type="gene ID" value="CCACVL1_23867"/>
</dbReference>
<evidence type="ECO:0000256" key="4">
    <source>
        <dbReference type="ARBA" id="ARBA00022583"/>
    </source>
</evidence>
<dbReference type="OrthoDB" id="682511at2759"/>
<accession>A0A1R3GRW9</accession>
<evidence type="ECO:0000256" key="1">
    <source>
        <dbReference type="ARBA" id="ARBA00004132"/>
    </source>
</evidence>
<dbReference type="InterPro" id="IPR048050">
    <property type="entry name" value="ANTH_N_plant"/>
</dbReference>
<dbReference type="GO" id="GO:0005546">
    <property type="term" value="F:phosphatidylinositol-4,5-bisphosphate binding"/>
    <property type="evidence" value="ECO:0007669"/>
    <property type="project" value="TreeGrafter"/>
</dbReference>
<dbReference type="AlphaFoldDB" id="A0A1R3GRW9"/>
<dbReference type="InterPro" id="IPR045192">
    <property type="entry name" value="AP180-like"/>
</dbReference>
<dbReference type="GO" id="GO:0072583">
    <property type="term" value="P:clathrin-dependent endocytosis"/>
    <property type="evidence" value="ECO:0007669"/>
    <property type="project" value="InterPro"/>
</dbReference>
<gene>
    <name evidence="10" type="ORF">CCACVL1_23867</name>
</gene>
<evidence type="ECO:0000256" key="3">
    <source>
        <dbReference type="ARBA" id="ARBA00004600"/>
    </source>
</evidence>
<dbReference type="InterPro" id="IPR008942">
    <property type="entry name" value="ENTH_VHS"/>
</dbReference>
<sequence length="391" mass="44341">MTTLWKRAAGAIKDKNSIVVANLCWKNAFRNSDLESAIITATSHDEYFIDKKNVQRVFSWIRASPLSLRTVLWALSKRMGKTRSWVVAIKGLMLMHGVINCKVVDVQQMGRLPFDLSNFSDGYSKATKMWGFNSFIRAYFAFLDQRAVVSFEQENHNNNKLQSNNNHQEQEQRPLTVQQILKLQKLQSLLNLLMQVRPQADMRVGLILEAMDCIIIEIFNVYGRICSGIAKVGLNIHSVGKLEAAIALKILLKARVQCDELSLFFEFCKDYGILNANEFPTVDQVPDEDIEELERIVNGVPEDKEENQMAIVLREEKNAIVEQKESKGGLQTIISEKWVIFDENMNINNGETMAKKSAAAAAVDVKDLLPLISIDVPVYNNPFEIPDLITF</sequence>
<dbReference type="GO" id="GO:0006900">
    <property type="term" value="P:vesicle budding from membrane"/>
    <property type="evidence" value="ECO:0007669"/>
    <property type="project" value="TreeGrafter"/>
</dbReference>
<dbReference type="FunFam" id="1.25.40.90:FF:000027">
    <property type="entry name" value="Putative clathrin assembly protein"/>
    <property type="match status" value="1"/>
</dbReference>
<evidence type="ECO:0000313" key="11">
    <source>
        <dbReference type="Proteomes" id="UP000188268"/>
    </source>
</evidence>
<evidence type="ECO:0000256" key="8">
    <source>
        <dbReference type="ARBA" id="ARBA00023329"/>
    </source>
</evidence>
<keyword evidence="7" id="KW-0168">Coated pit</keyword>
<evidence type="ECO:0000256" key="2">
    <source>
        <dbReference type="ARBA" id="ARBA00004555"/>
    </source>
</evidence>
<dbReference type="PROSITE" id="PS50942">
    <property type="entry name" value="ENTH"/>
    <property type="match status" value="1"/>
</dbReference>
<dbReference type="InterPro" id="IPR011417">
    <property type="entry name" value="ANTH_dom"/>
</dbReference>
<dbReference type="Pfam" id="PF07651">
    <property type="entry name" value="ANTH"/>
    <property type="match status" value="1"/>
</dbReference>
<dbReference type="Gene3D" id="1.25.40.90">
    <property type="match status" value="1"/>
</dbReference>
<comment type="caution">
    <text evidence="10">The sequence shown here is derived from an EMBL/GenBank/DDBJ whole genome shotgun (WGS) entry which is preliminary data.</text>
</comment>
<comment type="subcellular location">
    <subcellularLocation>
        <location evidence="1">Cytoplasmic vesicle</location>
        <location evidence="1">Clathrin-coated vesicle</location>
    </subcellularLocation>
    <subcellularLocation>
        <location evidence="2">Golgi apparatus</location>
    </subcellularLocation>
    <subcellularLocation>
        <location evidence="3">Membrane</location>
        <location evidence="3">Clathrin-coated pit</location>
    </subcellularLocation>
</comment>
<feature type="domain" description="ENTH" evidence="9">
    <location>
        <begin position="26"/>
        <end position="157"/>
    </location>
</feature>
<dbReference type="GO" id="GO:0005794">
    <property type="term" value="C:Golgi apparatus"/>
    <property type="evidence" value="ECO:0007669"/>
    <property type="project" value="UniProtKB-SubCell"/>
</dbReference>
<dbReference type="InterPro" id="IPR014712">
    <property type="entry name" value="ANTH_dom_sf"/>
</dbReference>
<keyword evidence="8" id="KW-0968">Cytoplasmic vesicle</keyword>
<dbReference type="Gene3D" id="1.20.58.150">
    <property type="entry name" value="ANTH domain"/>
    <property type="match status" value="1"/>
</dbReference>
<organism evidence="10 11">
    <name type="scientific">Corchorus capsularis</name>
    <name type="common">Jute</name>
    <dbReference type="NCBI Taxonomy" id="210143"/>
    <lineage>
        <taxon>Eukaryota</taxon>
        <taxon>Viridiplantae</taxon>
        <taxon>Streptophyta</taxon>
        <taxon>Embryophyta</taxon>
        <taxon>Tracheophyta</taxon>
        <taxon>Spermatophyta</taxon>
        <taxon>Magnoliopsida</taxon>
        <taxon>eudicotyledons</taxon>
        <taxon>Gunneridae</taxon>
        <taxon>Pentapetalae</taxon>
        <taxon>rosids</taxon>
        <taxon>malvids</taxon>
        <taxon>Malvales</taxon>
        <taxon>Malvaceae</taxon>
        <taxon>Grewioideae</taxon>
        <taxon>Apeibeae</taxon>
        <taxon>Corchorus</taxon>
    </lineage>
</organism>
<dbReference type="SUPFAM" id="SSF48464">
    <property type="entry name" value="ENTH/VHS domain"/>
    <property type="match status" value="1"/>
</dbReference>
<dbReference type="EMBL" id="AWWV01013639">
    <property type="protein sequence ID" value="OMO60796.1"/>
    <property type="molecule type" value="Genomic_DNA"/>
</dbReference>
<protein>
    <submittedName>
        <fullName evidence="10">ENTH/ANTH/VHS superfamily protein</fullName>
    </submittedName>
</protein>